<accession>A0AAV9ZQ76</accession>
<evidence type="ECO:0000313" key="2">
    <source>
        <dbReference type="EMBL" id="KAK6988540.1"/>
    </source>
</evidence>
<evidence type="ECO:0000313" key="3">
    <source>
        <dbReference type="Proteomes" id="UP001362999"/>
    </source>
</evidence>
<organism evidence="2 3">
    <name type="scientific">Favolaschia claudopus</name>
    <dbReference type="NCBI Taxonomy" id="2862362"/>
    <lineage>
        <taxon>Eukaryota</taxon>
        <taxon>Fungi</taxon>
        <taxon>Dikarya</taxon>
        <taxon>Basidiomycota</taxon>
        <taxon>Agaricomycotina</taxon>
        <taxon>Agaricomycetes</taxon>
        <taxon>Agaricomycetidae</taxon>
        <taxon>Agaricales</taxon>
        <taxon>Marasmiineae</taxon>
        <taxon>Mycenaceae</taxon>
        <taxon>Favolaschia</taxon>
    </lineage>
</organism>
<feature type="compositionally biased region" description="Polar residues" evidence="1">
    <location>
        <begin position="16"/>
        <end position="28"/>
    </location>
</feature>
<sequence>MSSIGRRAPKKLVGRCSTTPSFEASRQPPSRGRWRVSFLAPNNRFNLLQNFTGDNENQTEELAAAGGRNDSATGQAPNENRREGGDSAASRSEVNRNGNRPSSGTSPWRTDETQLQTQRACWGVPSQALVRYKIRTGPMQIGTNPPRREAPQTPTLNNARVRGEHKAHPLEAARYRTTGTATRTGIMETAHSYNQCVQHKPTQHNRGNNRIRTDVMTLHRHFHRDL</sequence>
<proteinExistence type="predicted"/>
<comment type="caution">
    <text evidence="2">The sequence shown here is derived from an EMBL/GenBank/DDBJ whole genome shotgun (WGS) entry which is preliminary data.</text>
</comment>
<dbReference type="Proteomes" id="UP001362999">
    <property type="component" value="Unassembled WGS sequence"/>
</dbReference>
<evidence type="ECO:0000256" key="1">
    <source>
        <dbReference type="SAM" id="MobiDB-lite"/>
    </source>
</evidence>
<dbReference type="EMBL" id="JAWWNJ010000122">
    <property type="protein sequence ID" value="KAK6988540.1"/>
    <property type="molecule type" value="Genomic_DNA"/>
</dbReference>
<protein>
    <submittedName>
        <fullName evidence="2">Uncharacterized protein</fullName>
    </submittedName>
</protein>
<feature type="region of interest" description="Disordered" evidence="1">
    <location>
        <begin position="1"/>
        <end position="33"/>
    </location>
</feature>
<reference evidence="2 3" key="1">
    <citation type="journal article" date="2024" name="J Genomics">
        <title>Draft genome sequencing and assembly of Favolaschia claudopus CIRM-BRFM 2984 isolated from oak limbs.</title>
        <authorList>
            <person name="Navarro D."/>
            <person name="Drula E."/>
            <person name="Chaduli D."/>
            <person name="Cazenave R."/>
            <person name="Ahrendt S."/>
            <person name="Wang J."/>
            <person name="Lipzen A."/>
            <person name="Daum C."/>
            <person name="Barry K."/>
            <person name="Grigoriev I.V."/>
            <person name="Favel A."/>
            <person name="Rosso M.N."/>
            <person name="Martin F."/>
        </authorList>
    </citation>
    <scope>NUCLEOTIDE SEQUENCE [LARGE SCALE GENOMIC DNA]</scope>
    <source>
        <strain evidence="2 3">CIRM-BRFM 2984</strain>
    </source>
</reference>
<gene>
    <name evidence="2" type="ORF">R3P38DRAFT_3443905</name>
</gene>
<feature type="compositionally biased region" description="Polar residues" evidence="1">
    <location>
        <begin position="89"/>
        <end position="119"/>
    </location>
</feature>
<keyword evidence="3" id="KW-1185">Reference proteome</keyword>
<feature type="region of interest" description="Disordered" evidence="1">
    <location>
        <begin position="63"/>
        <end position="120"/>
    </location>
</feature>
<dbReference type="AlphaFoldDB" id="A0AAV9ZQ76"/>
<name>A0AAV9ZQ76_9AGAR</name>